<evidence type="ECO:0000313" key="4">
    <source>
        <dbReference type="Proteomes" id="UP000052022"/>
    </source>
</evidence>
<dbReference type="AlphaFoldDB" id="A0A0P1G0F4"/>
<dbReference type="Pfam" id="PF13840">
    <property type="entry name" value="ACT_7"/>
    <property type="match status" value="1"/>
</dbReference>
<name>A0A0P1G0F4_9RHOB</name>
<dbReference type="Pfam" id="PF21631">
    <property type="entry name" value="A9CJY8-like_N"/>
    <property type="match status" value="1"/>
</dbReference>
<feature type="domain" description="A9CJY8-like N-terminal" evidence="2">
    <location>
        <begin position="12"/>
        <end position="55"/>
    </location>
</feature>
<dbReference type="Gene3D" id="3.30.2130.10">
    <property type="entry name" value="VC0802-like"/>
    <property type="match status" value="1"/>
</dbReference>
<keyword evidence="4" id="KW-1185">Reference proteome</keyword>
<protein>
    <submittedName>
        <fullName evidence="3">Uncharacterized protein</fullName>
    </submittedName>
</protein>
<proteinExistence type="predicted"/>
<dbReference type="InterPro" id="IPR027795">
    <property type="entry name" value="CASTOR_ACT_dom"/>
</dbReference>
<dbReference type="InterPro" id="IPR045865">
    <property type="entry name" value="ACT-like_dom_sf"/>
</dbReference>
<dbReference type="SUPFAM" id="SSF55021">
    <property type="entry name" value="ACT-like"/>
    <property type="match status" value="2"/>
</dbReference>
<accession>A0A0P1G0F4</accession>
<gene>
    <name evidence="3" type="ORF">TRM7557_00258</name>
</gene>
<evidence type="ECO:0000259" key="2">
    <source>
        <dbReference type="Pfam" id="PF21631"/>
    </source>
</evidence>
<dbReference type="Proteomes" id="UP000052022">
    <property type="component" value="Unassembled WGS sequence"/>
</dbReference>
<sequence>MSHTLNIQTVPGQYAISRLAPDADFPGWLNGPGFSAAIRASDEVTLVCPEDRVPAEVEADRDWICLRSIGPFPFEAAGIVQSFIAPLSDKGIGVFVVCTFDGEHVLVPGAQAAAALRAAGHRVTTPG</sequence>
<dbReference type="RefSeq" id="WP_058288415.1">
    <property type="nucleotide sequence ID" value="NZ_CYSD01000012.1"/>
</dbReference>
<dbReference type="EMBL" id="CYSD01000012">
    <property type="protein sequence ID" value="CUH75184.1"/>
    <property type="molecule type" value="Genomic_DNA"/>
</dbReference>
<dbReference type="InterPro" id="IPR049447">
    <property type="entry name" value="A9CJY8-like_N"/>
</dbReference>
<evidence type="ECO:0000259" key="1">
    <source>
        <dbReference type="Pfam" id="PF13840"/>
    </source>
</evidence>
<feature type="domain" description="CASTOR ACT" evidence="1">
    <location>
        <begin position="59"/>
        <end position="118"/>
    </location>
</feature>
<reference evidence="3 4" key="1">
    <citation type="submission" date="2015-09" db="EMBL/GenBank/DDBJ databases">
        <authorList>
            <consortium name="Swine Surveillance"/>
        </authorList>
    </citation>
    <scope>NUCLEOTIDE SEQUENCE [LARGE SCALE GENOMIC DNA]</scope>
    <source>
        <strain evidence="3 4">CECT 7557</strain>
    </source>
</reference>
<organism evidence="3 4">
    <name type="scientific">Tritonibacter multivorans</name>
    <dbReference type="NCBI Taxonomy" id="928856"/>
    <lineage>
        <taxon>Bacteria</taxon>
        <taxon>Pseudomonadati</taxon>
        <taxon>Pseudomonadota</taxon>
        <taxon>Alphaproteobacteria</taxon>
        <taxon>Rhodobacterales</taxon>
        <taxon>Paracoccaceae</taxon>
        <taxon>Tritonibacter</taxon>
    </lineage>
</organism>
<evidence type="ECO:0000313" key="3">
    <source>
        <dbReference type="EMBL" id="CUH75184.1"/>
    </source>
</evidence>